<dbReference type="PROSITE" id="PS50929">
    <property type="entry name" value="ABC_TM1F"/>
    <property type="match status" value="1"/>
</dbReference>
<feature type="non-terminal residue" evidence="8">
    <location>
        <position position="208"/>
    </location>
</feature>
<feature type="transmembrane region" description="Helical" evidence="6">
    <location>
        <begin position="6"/>
        <end position="28"/>
    </location>
</feature>
<dbReference type="SUPFAM" id="SSF90123">
    <property type="entry name" value="ABC transporter transmembrane region"/>
    <property type="match status" value="1"/>
</dbReference>
<evidence type="ECO:0000256" key="3">
    <source>
        <dbReference type="ARBA" id="ARBA00022989"/>
    </source>
</evidence>
<dbReference type="AlphaFoldDB" id="T0Y2V8"/>
<comment type="subcellular location">
    <subcellularLocation>
        <location evidence="1">Membrane</location>
        <topology evidence="1">Multi-pass membrane protein</topology>
    </subcellularLocation>
</comment>
<evidence type="ECO:0000256" key="6">
    <source>
        <dbReference type="SAM" id="Phobius"/>
    </source>
</evidence>
<dbReference type="Pfam" id="PF00664">
    <property type="entry name" value="ABC_membrane"/>
    <property type="match status" value="1"/>
</dbReference>
<name>T0Y2V8_9ZZZZ</name>
<dbReference type="GO" id="GO:0016020">
    <property type="term" value="C:membrane"/>
    <property type="evidence" value="ECO:0007669"/>
    <property type="project" value="UniProtKB-SubCell"/>
</dbReference>
<proteinExistence type="predicted"/>
<evidence type="ECO:0000256" key="5">
    <source>
        <dbReference type="SAM" id="MobiDB-lite"/>
    </source>
</evidence>
<dbReference type="PANTHER" id="PTHR43394">
    <property type="entry name" value="ATP-DEPENDENT PERMEASE MDL1, MITOCHONDRIAL"/>
    <property type="match status" value="1"/>
</dbReference>
<keyword evidence="4 6" id="KW-0472">Membrane</keyword>
<sequence>MLWLPLALVVLIAVRGLGNLIQTYFMGYAGRAVVKRLRGEVYERVLDLPVAFYDRQAVGALLSRLTYNCEQVGRAATSSVVTLVRAGLIVVFLIAWMVWINWRLTLISLVVGPLVIWLVALINRLFRRYGRRIQHSMEDVTRLAKESFEAPRLVKVYGAQAHLAARFEAVNEHNRRSNMKSVLTDGARQPDGAAGERARAGHSCSDWR</sequence>
<comment type="caution">
    <text evidence="8">The sequence shown here is derived from an EMBL/GenBank/DDBJ whole genome shotgun (WGS) entry which is preliminary data.</text>
</comment>
<evidence type="ECO:0000259" key="7">
    <source>
        <dbReference type="PROSITE" id="PS50929"/>
    </source>
</evidence>
<dbReference type="PANTHER" id="PTHR43394:SF1">
    <property type="entry name" value="ATP-BINDING CASSETTE SUB-FAMILY B MEMBER 10, MITOCHONDRIAL"/>
    <property type="match status" value="1"/>
</dbReference>
<evidence type="ECO:0000256" key="2">
    <source>
        <dbReference type="ARBA" id="ARBA00022692"/>
    </source>
</evidence>
<keyword evidence="3 6" id="KW-1133">Transmembrane helix</keyword>
<evidence type="ECO:0000256" key="1">
    <source>
        <dbReference type="ARBA" id="ARBA00004141"/>
    </source>
</evidence>
<dbReference type="GO" id="GO:0015421">
    <property type="term" value="F:ABC-type oligopeptide transporter activity"/>
    <property type="evidence" value="ECO:0007669"/>
    <property type="project" value="TreeGrafter"/>
</dbReference>
<reference evidence="8" key="2">
    <citation type="journal article" date="2014" name="ISME J.">
        <title>Microbial stratification in low pH oxic and suboxic macroscopic growths along an acid mine drainage.</title>
        <authorList>
            <person name="Mendez-Garcia C."/>
            <person name="Mesa V."/>
            <person name="Sprenger R.R."/>
            <person name="Richter M."/>
            <person name="Diez M.S."/>
            <person name="Solano J."/>
            <person name="Bargiela R."/>
            <person name="Golyshina O.V."/>
            <person name="Manteca A."/>
            <person name="Ramos J.L."/>
            <person name="Gallego J.R."/>
            <person name="Llorente I."/>
            <person name="Martins Dos Santos V.A."/>
            <person name="Jensen O.N."/>
            <person name="Pelaez A.I."/>
            <person name="Sanchez J."/>
            <person name="Ferrer M."/>
        </authorList>
    </citation>
    <scope>NUCLEOTIDE SEQUENCE</scope>
</reference>
<feature type="compositionally biased region" description="Basic and acidic residues" evidence="5">
    <location>
        <begin position="194"/>
        <end position="208"/>
    </location>
</feature>
<dbReference type="InterPro" id="IPR011527">
    <property type="entry name" value="ABC1_TM_dom"/>
</dbReference>
<evidence type="ECO:0000313" key="8">
    <source>
        <dbReference type="EMBL" id="EQD27348.1"/>
    </source>
</evidence>
<evidence type="ECO:0000256" key="4">
    <source>
        <dbReference type="ARBA" id="ARBA00023136"/>
    </source>
</evidence>
<dbReference type="InterPro" id="IPR036640">
    <property type="entry name" value="ABC1_TM_sf"/>
</dbReference>
<feature type="domain" description="ABC transmembrane type-1" evidence="7">
    <location>
        <begin position="1"/>
        <end position="190"/>
    </location>
</feature>
<dbReference type="CDD" id="cd18552">
    <property type="entry name" value="ABC_6TM_MsbA_like"/>
    <property type="match status" value="1"/>
</dbReference>
<feature type="transmembrane region" description="Helical" evidence="6">
    <location>
        <begin position="106"/>
        <end position="126"/>
    </location>
</feature>
<reference evidence="8" key="1">
    <citation type="submission" date="2013-08" db="EMBL/GenBank/DDBJ databases">
        <authorList>
            <person name="Mendez C."/>
            <person name="Richter M."/>
            <person name="Ferrer M."/>
            <person name="Sanchez J."/>
        </authorList>
    </citation>
    <scope>NUCLEOTIDE SEQUENCE</scope>
</reference>
<dbReference type="Gene3D" id="1.20.1560.10">
    <property type="entry name" value="ABC transporter type 1, transmembrane domain"/>
    <property type="match status" value="1"/>
</dbReference>
<keyword evidence="2 6" id="KW-0812">Transmembrane</keyword>
<feature type="transmembrane region" description="Helical" evidence="6">
    <location>
        <begin position="80"/>
        <end position="100"/>
    </location>
</feature>
<dbReference type="InterPro" id="IPR039421">
    <property type="entry name" value="Type_1_exporter"/>
</dbReference>
<gene>
    <name evidence="8" type="ORF">B1A_21698</name>
</gene>
<accession>T0Y2V8</accession>
<organism evidence="8">
    <name type="scientific">mine drainage metagenome</name>
    <dbReference type="NCBI Taxonomy" id="410659"/>
    <lineage>
        <taxon>unclassified sequences</taxon>
        <taxon>metagenomes</taxon>
        <taxon>ecological metagenomes</taxon>
    </lineage>
</organism>
<dbReference type="GO" id="GO:0005524">
    <property type="term" value="F:ATP binding"/>
    <property type="evidence" value="ECO:0007669"/>
    <property type="project" value="InterPro"/>
</dbReference>
<dbReference type="EMBL" id="AUZX01016038">
    <property type="protein sequence ID" value="EQD27348.1"/>
    <property type="molecule type" value="Genomic_DNA"/>
</dbReference>
<feature type="region of interest" description="Disordered" evidence="5">
    <location>
        <begin position="179"/>
        <end position="208"/>
    </location>
</feature>
<protein>
    <submittedName>
        <fullName evidence="8">Lipid A ABC exporter, fused ATPase and inner membrane subunits MsbA</fullName>
    </submittedName>
</protein>